<keyword evidence="1 10" id="KW-0812">Transmembrane</keyword>
<dbReference type="InterPro" id="IPR001623">
    <property type="entry name" value="DnaJ_domain"/>
</dbReference>
<dbReference type="PROSITE" id="PS50076">
    <property type="entry name" value="DNAJ_2"/>
    <property type="match status" value="1"/>
</dbReference>
<dbReference type="PROSITE" id="PS50090">
    <property type="entry name" value="MYB_LIKE"/>
    <property type="match status" value="1"/>
</dbReference>
<evidence type="ECO:0000256" key="7">
    <source>
        <dbReference type="ARBA" id="ARBA00023242"/>
    </source>
</evidence>
<feature type="compositionally biased region" description="Polar residues" evidence="9">
    <location>
        <begin position="523"/>
        <end position="534"/>
    </location>
</feature>
<dbReference type="PANTHER" id="PTHR44653:SF2">
    <property type="entry name" value="DNAJ HOMOLOG SUBFAMILY C MEMBER 1"/>
    <property type="match status" value="1"/>
</dbReference>
<evidence type="ECO:0000259" key="13">
    <source>
        <dbReference type="PROSITE" id="PS50090"/>
    </source>
</evidence>
<dbReference type="CDD" id="cd00167">
    <property type="entry name" value="SANT"/>
    <property type="match status" value="1"/>
</dbReference>
<dbReference type="SMART" id="SM00717">
    <property type="entry name" value="SANT"/>
    <property type="match status" value="2"/>
</dbReference>
<sequence length="636" mass="72604">MGELRGRDSSLWLLLLTGLVLLDVGAMAWSNEEYDMFDLVEEVGQNFYEVLGVTPDATDKDVRSAYRKLSVKIHPDKNPAEDAEVKFRQLVGIYEVLKNKELRESYERVLVEGLPNWRQPIFYFRRARRLAMWQVGVLLLGIISIGQYLAGWASYFEKRLSMKEQIEARLRKTHRTKKGQKEGPTVEELEAEMELYLPKPSLWNLAPFQLCYGVKYLVVQAPFDFMEYRERLRQEEAEKLRLEEIENERLEKERLKAEEPKKPRKRKTFQPQERSEVDEVEVQPVWNIAEDMDKSRKNQPKKPPVISGGLWTDDDLTELARLCSKFPGGTPQRWETIAEFLNRPVPEVTFMAKKVLEKLASKPAEDELEVPQVKVKVKTKGGKADGIAAAGSAPDAKNAENWSADEQKALEYALQCYPKGSNERWEKIALMVPNRTKDECMLRFKYVADLVKKKKEPKQEEEPKQETVQEPQPELPKSDILTPSTSQMADSQSWEPVKVKTKPKKKSKPESAAPAEKPAVEILSTQIDKQQSPSEVPVIAQVLPVTETPAEPPAKEPLSALETSVEDQLQSLLEESLHEPTAATKEPLQRSDSKSSIEGESLVMVRRRGSKECSVERKNSSSSENDWCVIDEEPSQ</sequence>
<evidence type="ECO:0000256" key="8">
    <source>
        <dbReference type="ARBA" id="ARBA00037847"/>
    </source>
</evidence>
<dbReference type="FunFam" id="1.10.10.60:FF:000180">
    <property type="entry name" value="DnaJ (Hsp40) homolog, subfamily C, member 2"/>
    <property type="match status" value="1"/>
</dbReference>
<feature type="domain" description="J" evidence="12">
    <location>
        <begin position="46"/>
        <end position="110"/>
    </location>
</feature>
<keyword evidence="2 11" id="KW-0732">Signal</keyword>
<feature type="compositionally biased region" description="Basic and acidic residues" evidence="9">
    <location>
        <begin position="587"/>
        <end position="597"/>
    </location>
</feature>
<dbReference type="Pfam" id="PF00249">
    <property type="entry name" value="Myb_DNA-binding"/>
    <property type="match status" value="1"/>
</dbReference>
<name>A0A8J2NLB3_9HEXA</name>
<feature type="compositionally biased region" description="Polar residues" evidence="9">
    <location>
        <begin position="481"/>
        <end position="494"/>
    </location>
</feature>
<dbReference type="InterPro" id="IPR001005">
    <property type="entry name" value="SANT/Myb"/>
</dbReference>
<evidence type="ECO:0000256" key="10">
    <source>
        <dbReference type="SAM" id="Phobius"/>
    </source>
</evidence>
<reference evidence="14" key="1">
    <citation type="submission" date="2021-06" db="EMBL/GenBank/DDBJ databases">
        <authorList>
            <person name="Hodson N. C."/>
            <person name="Mongue J. A."/>
            <person name="Jaron S. K."/>
        </authorList>
    </citation>
    <scope>NUCLEOTIDE SEQUENCE</scope>
</reference>
<evidence type="ECO:0008006" key="16">
    <source>
        <dbReference type="Google" id="ProtNLM"/>
    </source>
</evidence>
<keyword evidence="4 10" id="KW-1133">Transmembrane helix</keyword>
<dbReference type="InterPro" id="IPR018253">
    <property type="entry name" value="DnaJ_domain_CS"/>
</dbReference>
<comment type="subcellular location">
    <subcellularLocation>
        <location evidence="8">Endomembrane system</location>
        <topology evidence="8">Single-pass membrane protein</topology>
    </subcellularLocation>
</comment>
<dbReference type="InterPro" id="IPR052606">
    <property type="entry name" value="DnaJ_domain_protein"/>
</dbReference>
<feature type="compositionally biased region" description="Low complexity" evidence="9">
    <location>
        <begin position="510"/>
        <end position="521"/>
    </location>
</feature>
<dbReference type="SMART" id="SM00271">
    <property type="entry name" value="DnaJ"/>
    <property type="match status" value="1"/>
</dbReference>
<dbReference type="Pfam" id="PF00226">
    <property type="entry name" value="DnaJ"/>
    <property type="match status" value="1"/>
</dbReference>
<keyword evidence="3" id="KW-0677">Repeat</keyword>
<evidence type="ECO:0000256" key="5">
    <source>
        <dbReference type="ARBA" id="ARBA00023136"/>
    </source>
</evidence>
<feature type="chain" id="PRO_5035176641" description="DnaJ homolog subfamily C member 1" evidence="11">
    <location>
        <begin position="29"/>
        <end position="636"/>
    </location>
</feature>
<protein>
    <recommendedName>
        <fullName evidence="16">DnaJ homolog subfamily C member 1</fullName>
    </recommendedName>
</protein>
<proteinExistence type="predicted"/>
<dbReference type="OrthoDB" id="1420887at2759"/>
<accession>A0A8J2NLB3</accession>
<feature type="compositionally biased region" description="Basic and acidic residues" evidence="9">
    <location>
        <begin position="610"/>
        <end position="619"/>
    </location>
</feature>
<feature type="region of interest" description="Disordered" evidence="9">
    <location>
        <begin position="453"/>
        <end position="636"/>
    </location>
</feature>
<evidence type="ECO:0000256" key="6">
    <source>
        <dbReference type="ARBA" id="ARBA00023186"/>
    </source>
</evidence>
<comment type="caution">
    <text evidence="14">The sequence shown here is derived from an EMBL/GenBank/DDBJ whole genome shotgun (WGS) entry which is preliminary data.</text>
</comment>
<organism evidence="14 15">
    <name type="scientific">Allacma fusca</name>
    <dbReference type="NCBI Taxonomy" id="39272"/>
    <lineage>
        <taxon>Eukaryota</taxon>
        <taxon>Metazoa</taxon>
        <taxon>Ecdysozoa</taxon>
        <taxon>Arthropoda</taxon>
        <taxon>Hexapoda</taxon>
        <taxon>Collembola</taxon>
        <taxon>Symphypleona</taxon>
        <taxon>Sminthuridae</taxon>
        <taxon>Allacma</taxon>
    </lineage>
</organism>
<evidence type="ECO:0000256" key="9">
    <source>
        <dbReference type="SAM" id="MobiDB-lite"/>
    </source>
</evidence>
<feature type="signal peptide" evidence="11">
    <location>
        <begin position="1"/>
        <end position="28"/>
    </location>
</feature>
<dbReference type="AlphaFoldDB" id="A0A8J2NLB3"/>
<keyword evidence="6" id="KW-0143">Chaperone</keyword>
<keyword evidence="7" id="KW-0539">Nucleus</keyword>
<feature type="compositionally biased region" description="Basic and acidic residues" evidence="9">
    <location>
        <begin position="457"/>
        <end position="467"/>
    </location>
</feature>
<feature type="domain" description="Myb-like" evidence="13">
    <location>
        <begin position="401"/>
        <end position="448"/>
    </location>
</feature>
<dbReference type="PROSITE" id="PS00636">
    <property type="entry name" value="DNAJ_1"/>
    <property type="match status" value="1"/>
</dbReference>
<evidence type="ECO:0000256" key="2">
    <source>
        <dbReference type="ARBA" id="ARBA00022729"/>
    </source>
</evidence>
<evidence type="ECO:0000256" key="11">
    <source>
        <dbReference type="SAM" id="SignalP"/>
    </source>
</evidence>
<dbReference type="GO" id="GO:0012505">
    <property type="term" value="C:endomembrane system"/>
    <property type="evidence" value="ECO:0007669"/>
    <property type="project" value="UniProtKB-SubCell"/>
</dbReference>
<keyword evidence="5 10" id="KW-0472">Membrane</keyword>
<evidence type="ECO:0000313" key="15">
    <source>
        <dbReference type="Proteomes" id="UP000708208"/>
    </source>
</evidence>
<dbReference type="CDD" id="cd06257">
    <property type="entry name" value="DnaJ"/>
    <property type="match status" value="1"/>
</dbReference>
<evidence type="ECO:0000259" key="12">
    <source>
        <dbReference type="PROSITE" id="PS50076"/>
    </source>
</evidence>
<evidence type="ECO:0000256" key="3">
    <source>
        <dbReference type="ARBA" id="ARBA00022737"/>
    </source>
</evidence>
<evidence type="ECO:0000256" key="1">
    <source>
        <dbReference type="ARBA" id="ARBA00022692"/>
    </source>
</evidence>
<feature type="transmembrane region" description="Helical" evidence="10">
    <location>
        <begin position="131"/>
        <end position="153"/>
    </location>
</feature>
<dbReference type="Pfam" id="PF23082">
    <property type="entry name" value="Myb_DNA-binding_2"/>
    <property type="match status" value="1"/>
</dbReference>
<feature type="region of interest" description="Disordered" evidence="9">
    <location>
        <begin position="254"/>
        <end position="276"/>
    </location>
</feature>
<dbReference type="PANTHER" id="PTHR44653">
    <property type="entry name" value="DNAJ HOMOLOG SUBFAMILY C MEMBER 1"/>
    <property type="match status" value="1"/>
</dbReference>
<dbReference type="EMBL" id="CAJVCH010002947">
    <property type="protein sequence ID" value="CAG7646589.1"/>
    <property type="molecule type" value="Genomic_DNA"/>
</dbReference>
<dbReference type="Proteomes" id="UP000708208">
    <property type="component" value="Unassembled WGS sequence"/>
</dbReference>
<evidence type="ECO:0000256" key="4">
    <source>
        <dbReference type="ARBA" id="ARBA00022989"/>
    </source>
</evidence>
<gene>
    <name evidence="14" type="ORF">AFUS01_LOCUS589</name>
</gene>
<keyword evidence="15" id="KW-1185">Reference proteome</keyword>
<evidence type="ECO:0000313" key="14">
    <source>
        <dbReference type="EMBL" id="CAG7646589.1"/>
    </source>
</evidence>